<evidence type="ECO:0000313" key="1">
    <source>
        <dbReference type="EMBL" id="GFQ84899.1"/>
    </source>
</evidence>
<reference evidence="1" key="1">
    <citation type="submission" date="2020-07" db="EMBL/GenBank/DDBJ databases">
        <title>Multicomponent nature underlies the extraordinary mechanical properties of spider dragline silk.</title>
        <authorList>
            <person name="Kono N."/>
            <person name="Nakamura H."/>
            <person name="Mori M."/>
            <person name="Yoshida Y."/>
            <person name="Ohtoshi R."/>
            <person name="Malay A.D."/>
            <person name="Moran D.A.P."/>
            <person name="Tomita M."/>
            <person name="Numata K."/>
            <person name="Arakawa K."/>
        </authorList>
    </citation>
    <scope>NUCLEOTIDE SEQUENCE</scope>
</reference>
<dbReference type="AlphaFoldDB" id="A0A8X6FQD3"/>
<sequence length="92" mass="10667">MQMKVVYRNSSTNYVSACGRVGVSSPCYRDIPSAFWVRMSDKDILKSNGWVYCLQMGRELFITRELLYGRALSRIMHLIQDYVALVTRPEQP</sequence>
<evidence type="ECO:0000313" key="2">
    <source>
        <dbReference type="Proteomes" id="UP000887116"/>
    </source>
</evidence>
<dbReference type="Proteomes" id="UP000887116">
    <property type="component" value="Unassembled WGS sequence"/>
</dbReference>
<comment type="caution">
    <text evidence="1">The sequence shown here is derived from an EMBL/GenBank/DDBJ whole genome shotgun (WGS) entry which is preliminary data.</text>
</comment>
<name>A0A8X6FQD3_TRICU</name>
<keyword evidence="2" id="KW-1185">Reference proteome</keyword>
<proteinExistence type="predicted"/>
<dbReference type="EMBL" id="BMAO01022832">
    <property type="protein sequence ID" value="GFQ84899.1"/>
    <property type="molecule type" value="Genomic_DNA"/>
</dbReference>
<gene>
    <name evidence="1" type="ORF">TNCT_732241</name>
</gene>
<accession>A0A8X6FQD3</accession>
<organism evidence="1 2">
    <name type="scientific">Trichonephila clavata</name>
    <name type="common">Joro spider</name>
    <name type="synonym">Nephila clavata</name>
    <dbReference type="NCBI Taxonomy" id="2740835"/>
    <lineage>
        <taxon>Eukaryota</taxon>
        <taxon>Metazoa</taxon>
        <taxon>Ecdysozoa</taxon>
        <taxon>Arthropoda</taxon>
        <taxon>Chelicerata</taxon>
        <taxon>Arachnida</taxon>
        <taxon>Araneae</taxon>
        <taxon>Araneomorphae</taxon>
        <taxon>Entelegynae</taxon>
        <taxon>Araneoidea</taxon>
        <taxon>Nephilidae</taxon>
        <taxon>Trichonephila</taxon>
    </lineage>
</organism>
<protein>
    <submittedName>
        <fullName evidence="1">Uncharacterized protein</fullName>
    </submittedName>
</protein>